<dbReference type="PROSITE" id="PS50109">
    <property type="entry name" value="HIS_KIN"/>
    <property type="match status" value="1"/>
</dbReference>
<dbReference type="SMART" id="SM00387">
    <property type="entry name" value="HATPase_c"/>
    <property type="match status" value="1"/>
</dbReference>
<evidence type="ECO:0000256" key="1">
    <source>
        <dbReference type="ARBA" id="ARBA00000085"/>
    </source>
</evidence>
<evidence type="ECO:0000256" key="3">
    <source>
        <dbReference type="ARBA" id="ARBA00022679"/>
    </source>
</evidence>
<dbReference type="InterPro" id="IPR004358">
    <property type="entry name" value="Sig_transdc_His_kin-like_C"/>
</dbReference>
<gene>
    <name evidence="7" type="ORF">CUN49_06050</name>
</gene>
<sequence>VEDSGIGIAPENFELIFDAFRQVDGSAMREFQGTGLGLPITRQLVEMQRGKVWLKSELGRGSTFTFALPALPEDV</sequence>
<protein>
    <recommendedName>
        <fullName evidence="2">histidine kinase</fullName>
        <ecNumber evidence="2">2.7.13.3</ecNumber>
    </recommendedName>
</protein>
<accession>A0A2M8PFK8</accession>
<dbReference type="EC" id="2.7.13.3" evidence="2"/>
<evidence type="ECO:0000313" key="8">
    <source>
        <dbReference type="Proteomes" id="UP000229681"/>
    </source>
</evidence>
<dbReference type="InterPro" id="IPR050736">
    <property type="entry name" value="Sensor_HK_Regulatory"/>
</dbReference>
<evidence type="ECO:0000256" key="5">
    <source>
        <dbReference type="ARBA" id="ARBA00023012"/>
    </source>
</evidence>
<evidence type="ECO:0000259" key="6">
    <source>
        <dbReference type="PROSITE" id="PS50109"/>
    </source>
</evidence>
<reference evidence="7 8" key="1">
    <citation type="submission" date="2017-11" db="EMBL/GenBank/DDBJ databases">
        <title>Evolution of Phototrophy in the Chloroflexi Phylum Driven by Horizontal Gene Transfer.</title>
        <authorList>
            <person name="Ward L.M."/>
            <person name="Hemp J."/>
            <person name="Shih P.M."/>
            <person name="Mcglynn S.E."/>
            <person name="Fischer W."/>
        </authorList>
    </citation>
    <scope>NUCLEOTIDE SEQUENCE [LARGE SCALE GENOMIC DNA]</scope>
    <source>
        <strain evidence="7">JP3_13</strain>
    </source>
</reference>
<dbReference type="SUPFAM" id="SSF55874">
    <property type="entry name" value="ATPase domain of HSP90 chaperone/DNA topoisomerase II/histidine kinase"/>
    <property type="match status" value="1"/>
</dbReference>
<dbReference type="GO" id="GO:0004673">
    <property type="term" value="F:protein histidine kinase activity"/>
    <property type="evidence" value="ECO:0007669"/>
    <property type="project" value="UniProtKB-EC"/>
</dbReference>
<dbReference type="GO" id="GO:0000160">
    <property type="term" value="P:phosphorelay signal transduction system"/>
    <property type="evidence" value="ECO:0007669"/>
    <property type="project" value="UniProtKB-KW"/>
</dbReference>
<dbReference type="PANTHER" id="PTHR43711:SF1">
    <property type="entry name" value="HISTIDINE KINASE 1"/>
    <property type="match status" value="1"/>
</dbReference>
<dbReference type="PANTHER" id="PTHR43711">
    <property type="entry name" value="TWO-COMPONENT HISTIDINE KINASE"/>
    <property type="match status" value="1"/>
</dbReference>
<dbReference type="InterPro" id="IPR003594">
    <property type="entry name" value="HATPase_dom"/>
</dbReference>
<evidence type="ECO:0000256" key="4">
    <source>
        <dbReference type="ARBA" id="ARBA00022777"/>
    </source>
</evidence>
<dbReference type="Proteomes" id="UP000229681">
    <property type="component" value="Unassembled WGS sequence"/>
</dbReference>
<feature type="domain" description="Histidine kinase" evidence="6">
    <location>
        <begin position="1"/>
        <end position="72"/>
    </location>
</feature>
<evidence type="ECO:0000256" key="2">
    <source>
        <dbReference type="ARBA" id="ARBA00012438"/>
    </source>
</evidence>
<organism evidence="7 8">
    <name type="scientific">Candidatus Thermofonsia Clade 1 bacterium</name>
    <dbReference type="NCBI Taxonomy" id="2364210"/>
    <lineage>
        <taxon>Bacteria</taxon>
        <taxon>Bacillati</taxon>
        <taxon>Chloroflexota</taxon>
        <taxon>Candidatus Thermofontia</taxon>
        <taxon>Candidatus Thermofonsia Clade 1</taxon>
    </lineage>
</organism>
<evidence type="ECO:0000313" key="7">
    <source>
        <dbReference type="EMBL" id="PJF36336.1"/>
    </source>
</evidence>
<comment type="caution">
    <text evidence="7">The sequence shown here is derived from an EMBL/GenBank/DDBJ whole genome shotgun (WGS) entry which is preliminary data.</text>
</comment>
<dbReference type="Gene3D" id="3.30.565.10">
    <property type="entry name" value="Histidine kinase-like ATPase, C-terminal domain"/>
    <property type="match status" value="1"/>
</dbReference>
<dbReference type="EMBL" id="PGTM01000062">
    <property type="protein sequence ID" value="PJF36336.1"/>
    <property type="molecule type" value="Genomic_DNA"/>
</dbReference>
<dbReference type="InterPro" id="IPR036890">
    <property type="entry name" value="HATPase_C_sf"/>
</dbReference>
<dbReference type="InterPro" id="IPR005467">
    <property type="entry name" value="His_kinase_dom"/>
</dbReference>
<keyword evidence="3" id="KW-0808">Transferase</keyword>
<feature type="non-terminal residue" evidence="7">
    <location>
        <position position="1"/>
    </location>
</feature>
<comment type="catalytic activity">
    <reaction evidence="1">
        <text>ATP + protein L-histidine = ADP + protein N-phospho-L-histidine.</text>
        <dbReference type="EC" id="2.7.13.3"/>
    </reaction>
</comment>
<name>A0A2M8PFK8_9CHLR</name>
<keyword evidence="5" id="KW-0902">Two-component regulatory system</keyword>
<dbReference type="Pfam" id="PF02518">
    <property type="entry name" value="HATPase_c"/>
    <property type="match status" value="1"/>
</dbReference>
<keyword evidence="4 7" id="KW-0418">Kinase</keyword>
<dbReference type="PRINTS" id="PR00344">
    <property type="entry name" value="BCTRLSENSOR"/>
</dbReference>
<proteinExistence type="predicted"/>
<dbReference type="AlphaFoldDB" id="A0A2M8PFK8"/>